<comment type="function">
    <text evidence="7">Phosphorolytic 3'-5' exoribonuclease that plays an important role in tRNA 3'-end maturation. Removes nucleotide residues following the 3'-CCA terminus of tRNAs; can also add nucleotides to the ends of RNA molecules by using nucleoside diphosphates as substrates, but this may not be physiologically important. Probably plays a role in initiation of 16S rRNA degradation (leading to ribosome degradation) during starvation.</text>
</comment>
<dbReference type="FunFam" id="3.30.230.70:FF:000003">
    <property type="entry name" value="Ribonuclease PH"/>
    <property type="match status" value="1"/>
</dbReference>
<evidence type="ECO:0000256" key="3">
    <source>
        <dbReference type="ARBA" id="ARBA00022555"/>
    </source>
</evidence>
<evidence type="ECO:0000256" key="5">
    <source>
        <dbReference type="ARBA" id="ARBA00022695"/>
    </source>
</evidence>
<dbReference type="NCBIfam" id="TIGR01966">
    <property type="entry name" value="RNasePH"/>
    <property type="match status" value="1"/>
</dbReference>
<dbReference type="KEGG" id="ahw:NCTC11636_00015"/>
<dbReference type="RefSeq" id="WP_126381000.1">
    <property type="nucleotide sequence ID" value="NZ_LR134350.1"/>
</dbReference>
<feature type="binding site" evidence="7">
    <location>
        <begin position="130"/>
        <end position="132"/>
    </location>
    <ligand>
        <name>phosphate</name>
        <dbReference type="ChEBI" id="CHEBI:43474"/>
        <note>substrate</note>
    </ligand>
</feature>
<dbReference type="Pfam" id="PF01138">
    <property type="entry name" value="RNase_PH"/>
    <property type="match status" value="1"/>
</dbReference>
<dbReference type="AlphaFoldDB" id="A0A3S4V2T9"/>
<reference evidence="10 11" key="1">
    <citation type="submission" date="2018-12" db="EMBL/GenBank/DDBJ databases">
        <authorList>
            <consortium name="Pathogen Informatics"/>
        </authorList>
    </citation>
    <scope>NUCLEOTIDE SEQUENCE [LARGE SCALE GENOMIC DNA]</scope>
    <source>
        <strain evidence="10 11">NCTC11636</strain>
    </source>
</reference>
<dbReference type="HAMAP" id="MF_00564">
    <property type="entry name" value="RNase_PH"/>
    <property type="match status" value="1"/>
</dbReference>
<evidence type="ECO:0000256" key="1">
    <source>
        <dbReference type="ARBA" id="ARBA00006678"/>
    </source>
</evidence>
<dbReference type="Pfam" id="PF03725">
    <property type="entry name" value="RNase_PH_C"/>
    <property type="match status" value="1"/>
</dbReference>
<comment type="catalytic activity">
    <reaction evidence="7">
        <text>tRNA(n+1) + phosphate = tRNA(n) + a ribonucleoside 5'-diphosphate</text>
        <dbReference type="Rhea" id="RHEA:10628"/>
        <dbReference type="Rhea" id="RHEA-COMP:17343"/>
        <dbReference type="Rhea" id="RHEA-COMP:17344"/>
        <dbReference type="ChEBI" id="CHEBI:43474"/>
        <dbReference type="ChEBI" id="CHEBI:57930"/>
        <dbReference type="ChEBI" id="CHEBI:173114"/>
        <dbReference type="EC" id="2.7.7.56"/>
    </reaction>
</comment>
<feature type="domain" description="Exoribonuclease phosphorolytic" evidence="8">
    <location>
        <begin position="16"/>
        <end position="146"/>
    </location>
</feature>
<keyword evidence="2 7" id="KW-0698">rRNA processing</keyword>
<dbReference type="InterPro" id="IPR036345">
    <property type="entry name" value="ExoRNase_PH_dom2_sf"/>
</dbReference>
<keyword evidence="4 7" id="KW-0819">tRNA processing</keyword>
<dbReference type="GO" id="GO:0009022">
    <property type="term" value="F:tRNA nucleotidyltransferase activity"/>
    <property type="evidence" value="ECO:0007669"/>
    <property type="project" value="UniProtKB-UniRule"/>
</dbReference>
<evidence type="ECO:0000256" key="4">
    <source>
        <dbReference type="ARBA" id="ARBA00022694"/>
    </source>
</evidence>
<accession>A0A3S4V2T9</accession>
<dbReference type="GO" id="GO:0000049">
    <property type="term" value="F:tRNA binding"/>
    <property type="evidence" value="ECO:0007669"/>
    <property type="project" value="UniProtKB-UniRule"/>
</dbReference>
<dbReference type="Proteomes" id="UP000266895">
    <property type="component" value="Chromosome"/>
</dbReference>
<keyword evidence="3 7" id="KW-0820">tRNA-binding</keyword>
<sequence length="265" mass="27890">MTPSPALRKDGRAPDELRPVTITRNWLDHGEGSVLIEFGRTRVLCVASFTEGVPRWRKGGGQGWVTAEYAMLPRAGSERSGRESVRGKVGGRTHEISRLIGRALRGVVDVAALGEHTIALDCDVLQSDGGTRTAAITGAYVALADAVAWGTDRGLVKARSGAPVLSDSLAAVSVGIIDGRPCLDLPYEEDVRAHTDMNVVQTGAGKFIEVQGTAEMAPFNRDELAALLDLASKGTAELTELQARALAGPSDTAFTVSTLDKEAGA</sequence>
<keyword evidence="5 7" id="KW-0548">Nucleotidyltransferase</keyword>
<dbReference type="InterPro" id="IPR027408">
    <property type="entry name" value="PNPase/RNase_PH_dom_sf"/>
</dbReference>
<dbReference type="InterPro" id="IPR002381">
    <property type="entry name" value="RNase_PH_bac-type"/>
</dbReference>
<dbReference type="GO" id="GO:0000175">
    <property type="term" value="F:3'-5'-RNA exonuclease activity"/>
    <property type="evidence" value="ECO:0007669"/>
    <property type="project" value="UniProtKB-UniRule"/>
</dbReference>
<gene>
    <name evidence="7 10" type="primary">rph</name>
    <name evidence="10" type="ORF">NCTC11636_00015</name>
</gene>
<dbReference type="CDD" id="cd11362">
    <property type="entry name" value="RNase_PH_bact"/>
    <property type="match status" value="1"/>
</dbReference>
<evidence type="ECO:0000259" key="9">
    <source>
        <dbReference type="Pfam" id="PF03725"/>
    </source>
</evidence>
<dbReference type="SUPFAM" id="SSF54211">
    <property type="entry name" value="Ribosomal protein S5 domain 2-like"/>
    <property type="match status" value="1"/>
</dbReference>
<organism evidence="10 11">
    <name type="scientific">Actinomyces howellii</name>
    <dbReference type="NCBI Taxonomy" id="52771"/>
    <lineage>
        <taxon>Bacteria</taxon>
        <taxon>Bacillati</taxon>
        <taxon>Actinomycetota</taxon>
        <taxon>Actinomycetes</taxon>
        <taxon>Actinomycetales</taxon>
        <taxon>Actinomycetaceae</taxon>
        <taxon>Actinomyces</taxon>
    </lineage>
</organism>
<dbReference type="InterPro" id="IPR015847">
    <property type="entry name" value="ExoRNase_PH_dom2"/>
</dbReference>
<feature type="binding site" evidence="7">
    <location>
        <position position="92"/>
    </location>
    <ligand>
        <name>phosphate</name>
        <dbReference type="ChEBI" id="CHEBI:43474"/>
        <note>substrate</note>
    </ligand>
</feature>
<dbReference type="GO" id="GO:0031125">
    <property type="term" value="P:rRNA 3'-end processing"/>
    <property type="evidence" value="ECO:0007669"/>
    <property type="project" value="UniProtKB-ARBA"/>
</dbReference>
<dbReference type="OrthoDB" id="9802265at2"/>
<dbReference type="PANTHER" id="PTHR11953:SF0">
    <property type="entry name" value="EXOSOME COMPLEX COMPONENT RRP41"/>
    <property type="match status" value="1"/>
</dbReference>
<dbReference type="InterPro" id="IPR020568">
    <property type="entry name" value="Ribosomal_Su5_D2-typ_SF"/>
</dbReference>
<evidence type="ECO:0000256" key="6">
    <source>
        <dbReference type="ARBA" id="ARBA00022884"/>
    </source>
</evidence>
<dbReference type="EMBL" id="LR134350">
    <property type="protein sequence ID" value="VEG25407.1"/>
    <property type="molecule type" value="Genomic_DNA"/>
</dbReference>
<dbReference type="EC" id="2.7.7.56" evidence="7"/>
<dbReference type="Gene3D" id="3.30.230.70">
    <property type="entry name" value="GHMP Kinase, N-terminal domain"/>
    <property type="match status" value="1"/>
</dbReference>
<dbReference type="SUPFAM" id="SSF55666">
    <property type="entry name" value="Ribonuclease PH domain 2-like"/>
    <property type="match status" value="1"/>
</dbReference>
<feature type="domain" description="Exoribonuclease phosphorolytic" evidence="9">
    <location>
        <begin position="169"/>
        <end position="234"/>
    </location>
</feature>
<evidence type="ECO:0000256" key="7">
    <source>
        <dbReference type="HAMAP-Rule" id="MF_00564"/>
    </source>
</evidence>
<comment type="similarity">
    <text evidence="1 7">Belongs to the RNase PH family.</text>
</comment>
<dbReference type="InterPro" id="IPR001247">
    <property type="entry name" value="ExoRNase_PH_dom1"/>
</dbReference>
<evidence type="ECO:0000313" key="11">
    <source>
        <dbReference type="Proteomes" id="UP000266895"/>
    </source>
</evidence>
<evidence type="ECO:0000259" key="8">
    <source>
        <dbReference type="Pfam" id="PF01138"/>
    </source>
</evidence>
<evidence type="ECO:0000313" key="10">
    <source>
        <dbReference type="EMBL" id="VEG25407.1"/>
    </source>
</evidence>
<keyword evidence="11" id="KW-1185">Reference proteome</keyword>
<dbReference type="GO" id="GO:0016075">
    <property type="term" value="P:rRNA catabolic process"/>
    <property type="evidence" value="ECO:0007669"/>
    <property type="project" value="UniProtKB-UniRule"/>
</dbReference>
<proteinExistence type="inferred from homology"/>
<name>A0A3S4V2T9_9ACTO</name>
<dbReference type="GO" id="GO:0008033">
    <property type="term" value="P:tRNA processing"/>
    <property type="evidence" value="ECO:0007669"/>
    <property type="project" value="UniProtKB-UniRule"/>
</dbReference>
<dbReference type="InterPro" id="IPR050080">
    <property type="entry name" value="RNase_PH"/>
</dbReference>
<evidence type="ECO:0000256" key="2">
    <source>
        <dbReference type="ARBA" id="ARBA00022552"/>
    </source>
</evidence>
<dbReference type="PANTHER" id="PTHR11953">
    <property type="entry name" value="EXOSOME COMPLEX COMPONENT"/>
    <property type="match status" value="1"/>
</dbReference>
<keyword evidence="7 10" id="KW-0808">Transferase</keyword>
<keyword evidence="6" id="KW-0694">RNA-binding</keyword>
<protein>
    <recommendedName>
        <fullName evidence="7">Ribonuclease PH</fullName>
        <shortName evidence="7">RNase PH</shortName>
        <ecNumber evidence="7">2.7.7.56</ecNumber>
    </recommendedName>
    <alternativeName>
        <fullName evidence="7">tRNA nucleotidyltransferase</fullName>
    </alternativeName>
</protein>
<comment type="subunit">
    <text evidence="7">Homohexameric ring arranged as a trimer of dimers.</text>
</comment>